<protein>
    <submittedName>
        <fullName evidence="1">Uncharacterized protein</fullName>
    </submittedName>
</protein>
<accession>A0A0F9JR16</accession>
<reference evidence="1" key="1">
    <citation type="journal article" date="2015" name="Nature">
        <title>Complex archaea that bridge the gap between prokaryotes and eukaryotes.</title>
        <authorList>
            <person name="Spang A."/>
            <person name="Saw J.H."/>
            <person name="Jorgensen S.L."/>
            <person name="Zaremba-Niedzwiedzka K."/>
            <person name="Martijn J."/>
            <person name="Lind A.E."/>
            <person name="van Eijk R."/>
            <person name="Schleper C."/>
            <person name="Guy L."/>
            <person name="Ettema T.J."/>
        </authorList>
    </citation>
    <scope>NUCLEOTIDE SEQUENCE</scope>
</reference>
<dbReference type="EMBL" id="LAZR01009526">
    <property type="protein sequence ID" value="KKM72113.1"/>
    <property type="molecule type" value="Genomic_DNA"/>
</dbReference>
<proteinExistence type="predicted"/>
<dbReference type="AlphaFoldDB" id="A0A0F9JR16"/>
<gene>
    <name evidence="1" type="ORF">LCGC14_1423710</name>
</gene>
<organism evidence="1">
    <name type="scientific">marine sediment metagenome</name>
    <dbReference type="NCBI Taxonomy" id="412755"/>
    <lineage>
        <taxon>unclassified sequences</taxon>
        <taxon>metagenomes</taxon>
        <taxon>ecological metagenomes</taxon>
    </lineage>
</organism>
<sequence length="77" mass="8673">MEIAPAKSLGSLLEHVRTGGRLGVFTYLRSTIIDAKVLRRFEKQGEWLLREEGDGYRLRAGRGSVYLLPGQLKLITD</sequence>
<name>A0A0F9JR16_9ZZZZ</name>
<evidence type="ECO:0000313" key="1">
    <source>
        <dbReference type="EMBL" id="KKM72113.1"/>
    </source>
</evidence>
<comment type="caution">
    <text evidence="1">The sequence shown here is derived from an EMBL/GenBank/DDBJ whole genome shotgun (WGS) entry which is preliminary data.</text>
</comment>